<accession>A0ABY8SW96</accession>
<dbReference type="EMBL" id="CP125947">
    <property type="protein sequence ID" value="WHS67297.1"/>
    <property type="molecule type" value="Genomic_DNA"/>
</dbReference>
<organism evidence="5 6">
    <name type="scientific">Comamonas resistens</name>
    <dbReference type="NCBI Taxonomy" id="3046670"/>
    <lineage>
        <taxon>Bacteria</taxon>
        <taxon>Pseudomonadati</taxon>
        <taxon>Pseudomonadota</taxon>
        <taxon>Betaproteobacteria</taxon>
        <taxon>Burkholderiales</taxon>
        <taxon>Comamonadaceae</taxon>
        <taxon>Comamonas</taxon>
    </lineage>
</organism>
<keyword evidence="5" id="KW-0808">Transferase</keyword>
<gene>
    <name evidence="5" type="ORF">QMY55_09355</name>
</gene>
<dbReference type="CDD" id="cd01949">
    <property type="entry name" value="GGDEF"/>
    <property type="match status" value="1"/>
</dbReference>
<keyword evidence="3" id="KW-0812">Transmembrane</keyword>
<feature type="transmembrane region" description="Helical" evidence="3">
    <location>
        <begin position="65"/>
        <end position="84"/>
    </location>
</feature>
<keyword evidence="3" id="KW-1133">Transmembrane helix</keyword>
<dbReference type="SMART" id="SM00267">
    <property type="entry name" value="GGDEF"/>
    <property type="match status" value="1"/>
</dbReference>
<sequence length="388" mass="43487">MSQSADPYFALIAPACIMLFGGLIAVCWWMQRKQLRSPFLLWLAAGYVLPAAALMAQSLMNDAQLGAAAPWTAVLYLSGGWCIANGMVLRIGGKGVSVLAGLLIGAATVSGLYYFSRVDDQLWIRVQILTLGMALQQLLAVRYMLTAKASADRLEKWVFWTYWINIAYALLRPVAVWLLPVQEVQEVTRSGYWLLTLALAVLFSLWFALGLLACCVRDMLDVLREERNRDPLTQLLNRRAFMECAQALMSDARQAPWVVVAADIDYFKQINDRWGHACGDQVLRELAQWLPRQVREKDLVARFGGEEFVLLLTGVQLQEAYVIVERMRENLHRHQFTMLPAGAALTLSFGLAPVINWESLESAMMQADALLYEAKNAGRDRVQALRGA</sequence>
<feature type="transmembrane region" description="Helical" evidence="3">
    <location>
        <begin position="96"/>
        <end position="116"/>
    </location>
</feature>
<feature type="domain" description="GGDEF" evidence="4">
    <location>
        <begin position="255"/>
        <end position="387"/>
    </location>
</feature>
<dbReference type="InterPro" id="IPR029787">
    <property type="entry name" value="Nucleotide_cyclase"/>
</dbReference>
<feature type="transmembrane region" description="Helical" evidence="3">
    <location>
        <begin position="157"/>
        <end position="179"/>
    </location>
</feature>
<dbReference type="InterPro" id="IPR050469">
    <property type="entry name" value="Diguanylate_Cyclase"/>
</dbReference>
<dbReference type="NCBIfam" id="TIGR00254">
    <property type="entry name" value="GGDEF"/>
    <property type="match status" value="1"/>
</dbReference>
<evidence type="ECO:0000256" key="3">
    <source>
        <dbReference type="SAM" id="Phobius"/>
    </source>
</evidence>
<proteinExistence type="predicted"/>
<keyword evidence="3" id="KW-0472">Membrane</keyword>
<name>A0ABY8SW96_9BURK</name>
<dbReference type="GO" id="GO:0052621">
    <property type="term" value="F:diguanylate cyclase activity"/>
    <property type="evidence" value="ECO:0007669"/>
    <property type="project" value="UniProtKB-EC"/>
</dbReference>
<evidence type="ECO:0000256" key="2">
    <source>
        <dbReference type="ARBA" id="ARBA00034247"/>
    </source>
</evidence>
<dbReference type="InterPro" id="IPR000160">
    <property type="entry name" value="GGDEF_dom"/>
</dbReference>
<dbReference type="PANTHER" id="PTHR45138:SF9">
    <property type="entry name" value="DIGUANYLATE CYCLASE DGCM-RELATED"/>
    <property type="match status" value="1"/>
</dbReference>
<keyword evidence="6" id="KW-1185">Reference proteome</keyword>
<dbReference type="SUPFAM" id="SSF55073">
    <property type="entry name" value="Nucleotide cyclase"/>
    <property type="match status" value="1"/>
</dbReference>
<feature type="transmembrane region" description="Helical" evidence="3">
    <location>
        <begin position="191"/>
        <end position="216"/>
    </location>
</feature>
<reference evidence="5 6" key="1">
    <citation type="submission" date="2023-05" db="EMBL/GenBank/DDBJ databases">
        <authorList>
            <person name="Yin Y."/>
            <person name="Lu Z."/>
        </authorList>
    </citation>
    <scope>NUCLEOTIDE SEQUENCE [LARGE SCALE GENOMIC DNA]</scope>
    <source>
        <strain evidence="5 6">ZM22</strain>
    </source>
</reference>
<evidence type="ECO:0000313" key="6">
    <source>
        <dbReference type="Proteomes" id="UP001240697"/>
    </source>
</evidence>
<dbReference type="PROSITE" id="PS50887">
    <property type="entry name" value="GGDEF"/>
    <property type="match status" value="1"/>
</dbReference>
<evidence type="ECO:0000256" key="1">
    <source>
        <dbReference type="ARBA" id="ARBA00012528"/>
    </source>
</evidence>
<dbReference type="Proteomes" id="UP001240697">
    <property type="component" value="Chromosome"/>
</dbReference>
<keyword evidence="5" id="KW-0548">Nucleotidyltransferase</keyword>
<dbReference type="RefSeq" id="WP_283488334.1">
    <property type="nucleotide sequence ID" value="NZ_CP125947.1"/>
</dbReference>
<comment type="catalytic activity">
    <reaction evidence="2">
        <text>2 GTP = 3',3'-c-di-GMP + 2 diphosphate</text>
        <dbReference type="Rhea" id="RHEA:24898"/>
        <dbReference type="ChEBI" id="CHEBI:33019"/>
        <dbReference type="ChEBI" id="CHEBI:37565"/>
        <dbReference type="ChEBI" id="CHEBI:58805"/>
        <dbReference type="EC" id="2.7.7.65"/>
    </reaction>
</comment>
<protein>
    <recommendedName>
        <fullName evidence="1">diguanylate cyclase</fullName>
        <ecNumber evidence="1">2.7.7.65</ecNumber>
    </recommendedName>
</protein>
<feature type="transmembrane region" description="Helical" evidence="3">
    <location>
        <begin position="39"/>
        <end position="59"/>
    </location>
</feature>
<dbReference type="Gene3D" id="3.30.70.270">
    <property type="match status" value="1"/>
</dbReference>
<feature type="transmembrane region" description="Helical" evidence="3">
    <location>
        <begin position="122"/>
        <end position="145"/>
    </location>
</feature>
<feature type="transmembrane region" description="Helical" evidence="3">
    <location>
        <begin position="336"/>
        <end position="355"/>
    </location>
</feature>
<evidence type="ECO:0000259" key="4">
    <source>
        <dbReference type="PROSITE" id="PS50887"/>
    </source>
</evidence>
<dbReference type="Pfam" id="PF00990">
    <property type="entry name" value="GGDEF"/>
    <property type="match status" value="1"/>
</dbReference>
<evidence type="ECO:0000313" key="5">
    <source>
        <dbReference type="EMBL" id="WHS67297.1"/>
    </source>
</evidence>
<dbReference type="PANTHER" id="PTHR45138">
    <property type="entry name" value="REGULATORY COMPONENTS OF SENSORY TRANSDUCTION SYSTEM"/>
    <property type="match status" value="1"/>
</dbReference>
<feature type="transmembrane region" description="Helical" evidence="3">
    <location>
        <begin position="12"/>
        <end position="30"/>
    </location>
</feature>
<dbReference type="EC" id="2.7.7.65" evidence="1"/>
<dbReference type="InterPro" id="IPR043128">
    <property type="entry name" value="Rev_trsase/Diguanyl_cyclase"/>
</dbReference>